<dbReference type="Proteomes" id="UP000217194">
    <property type="component" value="Chromosome"/>
</dbReference>
<reference evidence="1 2" key="1">
    <citation type="submission" date="2016-07" db="EMBL/GenBank/DDBJ databases">
        <title>High microdiversification within the ubiquitous acI lineage of Actinobacteria.</title>
        <authorList>
            <person name="Neuenschwander S.M."/>
            <person name="Salcher M."/>
            <person name="Ghai R."/>
            <person name="Pernthaler J."/>
        </authorList>
    </citation>
    <scope>NUCLEOTIDE SEQUENCE [LARGE SCALE GENOMIC DNA]</scope>
    <source>
        <strain evidence="1">MMS-IIB-76</strain>
    </source>
</reference>
<protein>
    <submittedName>
        <fullName evidence="1">Uncharacterized protein</fullName>
    </submittedName>
</protein>
<dbReference type="AlphaFoldDB" id="A0AAD0E6C4"/>
<dbReference type="RefSeq" id="WP_190286245.1">
    <property type="nucleotide sequence ID" value="NZ_CP016778.1"/>
</dbReference>
<sequence length="121" mass="13362">MEFSLLAIPLFIPLFIFMAQFSHSSDAQDSLRTLARESARAFVSSKDDETAFYVADQVVAQGAWLLGYDPNSPKTSIELRIACDSRPCITPNNRVLVQLTMNSSGKSQTQVAAIEYVSPWA</sequence>
<dbReference type="EMBL" id="CP016778">
    <property type="protein sequence ID" value="ASY22182.1"/>
    <property type="molecule type" value="Genomic_DNA"/>
</dbReference>
<accession>A0AAD0E6C4</accession>
<organism evidence="1 2">
    <name type="scientific">Candidatus Planktophila versatilis</name>
    <dbReference type="NCBI Taxonomy" id="1884905"/>
    <lineage>
        <taxon>Bacteria</taxon>
        <taxon>Bacillati</taxon>
        <taxon>Actinomycetota</taxon>
        <taxon>Actinomycetes</taxon>
        <taxon>Candidatus Nanopelagicales</taxon>
        <taxon>Candidatus Nanopelagicaceae</taxon>
        <taxon>Candidatus Planktophila</taxon>
    </lineage>
</organism>
<name>A0AAD0E6C4_9ACTN</name>
<gene>
    <name evidence="1" type="ORF">A1sIIB76_00945</name>
</gene>
<proteinExistence type="predicted"/>
<evidence type="ECO:0000313" key="1">
    <source>
        <dbReference type="EMBL" id="ASY22182.1"/>
    </source>
</evidence>
<evidence type="ECO:0000313" key="2">
    <source>
        <dbReference type="Proteomes" id="UP000217194"/>
    </source>
</evidence>